<keyword evidence="2" id="KW-1185">Reference proteome</keyword>
<evidence type="ECO:0000313" key="1">
    <source>
        <dbReference type="EMBL" id="SFL79461.1"/>
    </source>
</evidence>
<gene>
    <name evidence="1" type="ORF">SAMN05192584_12748</name>
</gene>
<reference evidence="2" key="1">
    <citation type="submission" date="2016-10" db="EMBL/GenBank/DDBJ databases">
        <authorList>
            <person name="Varghese N."/>
            <person name="Submissions S."/>
        </authorList>
    </citation>
    <scope>NUCLEOTIDE SEQUENCE [LARGE SCALE GENOMIC DNA]</scope>
    <source>
        <strain evidence="2">PL19</strain>
    </source>
</reference>
<proteinExistence type="predicted"/>
<name>A0A1I4KLB8_9ACTN</name>
<dbReference type="EMBL" id="FOSG01000027">
    <property type="protein sequence ID" value="SFL79461.1"/>
    <property type="molecule type" value="Genomic_DNA"/>
</dbReference>
<dbReference type="Proteomes" id="UP000198928">
    <property type="component" value="Unassembled WGS sequence"/>
</dbReference>
<sequence>MAKTRIGISLDGEHAERIRAHAERAGMDVSACLVNAATRQVAETEAMEGRFSHIDAVIAAAEAEAAELPALPEPGDDDLTGAERRGVREAVGLVLGGDAPIRVDSHPGNAA</sequence>
<dbReference type="AlphaFoldDB" id="A0A1I4KLB8"/>
<evidence type="ECO:0008006" key="3">
    <source>
        <dbReference type="Google" id="ProtNLM"/>
    </source>
</evidence>
<protein>
    <recommendedName>
        <fullName evidence="3">Ribbon-helix-helix protein, copG family</fullName>
    </recommendedName>
</protein>
<dbReference type="RefSeq" id="WP_093852206.1">
    <property type="nucleotide sequence ID" value="NZ_FOSG01000027.1"/>
</dbReference>
<evidence type="ECO:0000313" key="2">
    <source>
        <dbReference type="Proteomes" id="UP000198928"/>
    </source>
</evidence>
<accession>A0A1I4KLB8</accession>
<organism evidence="1 2">
    <name type="scientific">Streptomyces pini</name>
    <dbReference type="NCBI Taxonomy" id="1520580"/>
    <lineage>
        <taxon>Bacteria</taxon>
        <taxon>Bacillati</taxon>
        <taxon>Actinomycetota</taxon>
        <taxon>Actinomycetes</taxon>
        <taxon>Kitasatosporales</taxon>
        <taxon>Streptomycetaceae</taxon>
        <taxon>Streptomyces</taxon>
    </lineage>
</organism>
<dbReference type="OrthoDB" id="3429627at2"/>